<dbReference type="AlphaFoldDB" id="A0A507E4S3"/>
<dbReference type="PANTHER" id="PTHR46603:SF1">
    <property type="entry name" value="ABSCISSION_NOCUT CHECKPOINT REGULATOR"/>
    <property type="match status" value="1"/>
</dbReference>
<feature type="region of interest" description="Disordered" evidence="1">
    <location>
        <begin position="42"/>
        <end position="67"/>
    </location>
</feature>
<dbReference type="Pfam" id="PF22586">
    <property type="entry name" value="ANCHR-like_BBOX"/>
    <property type="match status" value="1"/>
</dbReference>
<dbReference type="InterPro" id="IPR044553">
    <property type="entry name" value="Bbox1_ANCHR"/>
</dbReference>
<proteinExistence type="predicted"/>
<organism evidence="2 3">
    <name type="scientific">Powellomyces hirtus</name>
    <dbReference type="NCBI Taxonomy" id="109895"/>
    <lineage>
        <taxon>Eukaryota</taxon>
        <taxon>Fungi</taxon>
        <taxon>Fungi incertae sedis</taxon>
        <taxon>Chytridiomycota</taxon>
        <taxon>Chytridiomycota incertae sedis</taxon>
        <taxon>Chytridiomycetes</taxon>
        <taxon>Spizellomycetales</taxon>
        <taxon>Powellomycetaceae</taxon>
        <taxon>Powellomyces</taxon>
    </lineage>
</organism>
<feature type="compositionally biased region" description="Low complexity" evidence="1">
    <location>
        <begin position="213"/>
        <end position="222"/>
    </location>
</feature>
<accession>A0A507E4S3</accession>
<feature type="region of interest" description="Disordered" evidence="1">
    <location>
        <begin position="104"/>
        <end position="128"/>
    </location>
</feature>
<dbReference type="Proteomes" id="UP000318582">
    <property type="component" value="Unassembled WGS sequence"/>
</dbReference>
<dbReference type="EMBL" id="QEAQ01000038">
    <property type="protein sequence ID" value="TPX58285.1"/>
    <property type="molecule type" value="Genomic_DNA"/>
</dbReference>
<feature type="region of interest" description="Disordered" evidence="1">
    <location>
        <begin position="205"/>
        <end position="261"/>
    </location>
</feature>
<name>A0A507E4S3_9FUNG</name>
<feature type="compositionally biased region" description="Basic and acidic residues" evidence="1">
    <location>
        <begin position="1"/>
        <end position="16"/>
    </location>
</feature>
<feature type="compositionally biased region" description="Polar residues" evidence="1">
    <location>
        <begin position="42"/>
        <end position="55"/>
    </location>
</feature>
<gene>
    <name evidence="2" type="ORF">PhCBS80983_g03220</name>
</gene>
<reference evidence="2 3" key="1">
    <citation type="journal article" date="2019" name="Sci. Rep.">
        <title>Comparative genomics of chytrid fungi reveal insights into the obligate biotrophic and pathogenic lifestyle of Synchytrium endobioticum.</title>
        <authorList>
            <person name="van de Vossenberg B.T.L.H."/>
            <person name="Warris S."/>
            <person name="Nguyen H.D.T."/>
            <person name="van Gent-Pelzer M.P.E."/>
            <person name="Joly D.L."/>
            <person name="van de Geest H.C."/>
            <person name="Bonants P.J.M."/>
            <person name="Smith D.S."/>
            <person name="Levesque C.A."/>
            <person name="van der Lee T.A.J."/>
        </authorList>
    </citation>
    <scope>NUCLEOTIDE SEQUENCE [LARGE SCALE GENOMIC DNA]</scope>
    <source>
        <strain evidence="2 3">CBS 809.83</strain>
    </source>
</reference>
<evidence type="ECO:0000313" key="2">
    <source>
        <dbReference type="EMBL" id="TPX58285.1"/>
    </source>
</evidence>
<keyword evidence="3" id="KW-1185">Reference proteome</keyword>
<comment type="caution">
    <text evidence="2">The sequence shown here is derived from an EMBL/GenBank/DDBJ whole genome shotgun (WGS) entry which is preliminary data.</text>
</comment>
<evidence type="ECO:0000313" key="3">
    <source>
        <dbReference type="Proteomes" id="UP000318582"/>
    </source>
</evidence>
<dbReference type="PANTHER" id="PTHR46603">
    <property type="entry name" value="ABSCISSION/NOCUT CHECKPOINT REGULATOR"/>
    <property type="match status" value="1"/>
</dbReference>
<dbReference type="CDD" id="cd19817">
    <property type="entry name" value="Bbox1_ANCHR-like"/>
    <property type="match status" value="1"/>
</dbReference>
<dbReference type="STRING" id="109895.A0A507E4S3"/>
<dbReference type="SUPFAM" id="SSF57845">
    <property type="entry name" value="B-box zinc-binding domain"/>
    <property type="match status" value="1"/>
</dbReference>
<feature type="region of interest" description="Disordered" evidence="1">
    <location>
        <begin position="1"/>
        <end position="29"/>
    </location>
</feature>
<evidence type="ECO:0000256" key="1">
    <source>
        <dbReference type="SAM" id="MobiDB-lite"/>
    </source>
</evidence>
<protein>
    <submittedName>
        <fullName evidence="2">Uncharacterized protein</fullName>
    </submittedName>
</protein>
<sequence>MTDPDKDLKERFEKLKLNPNSTDAPKLPSDEELYSRLKSLTGTDPIASITQHQPAPNTPRKYGSIPHQPTPYFGLDAEIASLLQGDLLRDVDVDVGYEEERIGVPNLPVPGVDDSATGDPRPGAMSRGASFDGKYVDYTNLVLTSPTRTTTTTRATDYLSLEDENEDVADILAKVGHEVELEKKFGRSDSGSTTADFEKRIQGLKAFVPSPTKSGKSNNGSKKSGGGAEDASPALGREKGAAAGGDVDAIGPPPRPPSLEDFADEEEDMWCCICNDDATVRCKECDDDLYCKTCFREGHQDDYELKRHVPTKVEQKRGR</sequence>